<dbReference type="InterPro" id="IPR012349">
    <property type="entry name" value="Split_barrel_FMN-bd"/>
</dbReference>
<dbReference type="Gene3D" id="2.30.110.10">
    <property type="entry name" value="Electron Transport, Fmn-binding Protein, Chain A"/>
    <property type="match status" value="1"/>
</dbReference>
<organism evidence="3 4">
    <name type="scientific">Marinactinospora rubrisoli</name>
    <dbReference type="NCBI Taxonomy" id="2715399"/>
    <lineage>
        <taxon>Bacteria</taxon>
        <taxon>Bacillati</taxon>
        <taxon>Actinomycetota</taxon>
        <taxon>Actinomycetes</taxon>
        <taxon>Streptosporangiales</taxon>
        <taxon>Nocardiopsidaceae</taxon>
        <taxon>Marinactinospora</taxon>
    </lineage>
</organism>
<reference evidence="4" key="1">
    <citation type="journal article" date="2019" name="Int. J. Syst. Evol. Microbiol.">
        <title>The Global Catalogue of Microorganisms (GCM) 10K type strain sequencing project: providing services to taxonomists for standard genome sequencing and annotation.</title>
        <authorList>
            <consortium name="The Broad Institute Genomics Platform"/>
            <consortium name="The Broad Institute Genome Sequencing Center for Infectious Disease"/>
            <person name="Wu L."/>
            <person name="Ma J."/>
        </authorList>
    </citation>
    <scope>NUCLEOTIDE SEQUENCE [LARGE SCALE GENOMIC DNA]</scope>
    <source>
        <strain evidence="4">CGMCC 4.7382</strain>
    </source>
</reference>
<dbReference type="InterPro" id="IPR052019">
    <property type="entry name" value="F420H2_bilvrd_red/Heme_oxyg"/>
</dbReference>
<feature type="domain" description="Pyridoxamine 5'-phosphate oxidase N-terminal" evidence="2">
    <location>
        <begin position="5"/>
        <end position="139"/>
    </location>
</feature>
<accession>A0ABW2KBC8</accession>
<dbReference type="InterPro" id="IPR019967">
    <property type="entry name" value="F420-dep_enz_PPOX_Rv0121"/>
</dbReference>
<dbReference type="InterPro" id="IPR011576">
    <property type="entry name" value="Pyridox_Oxase_N"/>
</dbReference>
<dbReference type="EMBL" id="JBHTBH010000001">
    <property type="protein sequence ID" value="MFC7326616.1"/>
    <property type="molecule type" value="Genomic_DNA"/>
</dbReference>
<evidence type="ECO:0000313" key="4">
    <source>
        <dbReference type="Proteomes" id="UP001596540"/>
    </source>
</evidence>
<keyword evidence="4" id="KW-1185">Reference proteome</keyword>
<dbReference type="Proteomes" id="UP001596540">
    <property type="component" value="Unassembled WGS sequence"/>
</dbReference>
<dbReference type="PANTHER" id="PTHR35176:SF2">
    <property type="entry name" value="F420H(2)-DEPENDENT REDUCTASE RV1155"/>
    <property type="match status" value="1"/>
</dbReference>
<dbReference type="NCBIfam" id="TIGR03668">
    <property type="entry name" value="Rv0121_F420"/>
    <property type="match status" value="1"/>
</dbReference>
<dbReference type="Pfam" id="PF01243">
    <property type="entry name" value="PNPOx_N"/>
    <property type="match status" value="1"/>
</dbReference>
<evidence type="ECO:0000256" key="1">
    <source>
        <dbReference type="ARBA" id="ARBA00023002"/>
    </source>
</evidence>
<evidence type="ECO:0000259" key="2">
    <source>
        <dbReference type="Pfam" id="PF01243"/>
    </source>
</evidence>
<dbReference type="SUPFAM" id="SSF50475">
    <property type="entry name" value="FMN-binding split barrel"/>
    <property type="match status" value="1"/>
</dbReference>
<dbReference type="RefSeq" id="WP_379868444.1">
    <property type="nucleotide sequence ID" value="NZ_JBHTBH010000001.1"/>
</dbReference>
<dbReference type="PANTHER" id="PTHR35176">
    <property type="entry name" value="HEME OXYGENASE HI_0854-RELATED"/>
    <property type="match status" value="1"/>
</dbReference>
<keyword evidence="1" id="KW-0560">Oxidoreductase</keyword>
<gene>
    <name evidence="3" type="ORF">ACFQRF_02575</name>
</gene>
<name>A0ABW2KBC8_9ACTN</name>
<proteinExistence type="predicted"/>
<comment type="caution">
    <text evidence="3">The sequence shown here is derived from an EMBL/GenBank/DDBJ whole genome shotgun (WGS) entry which is preliminary data.</text>
</comment>
<evidence type="ECO:0000313" key="3">
    <source>
        <dbReference type="EMBL" id="MFC7326616.1"/>
    </source>
</evidence>
<protein>
    <submittedName>
        <fullName evidence="3">TIGR03668 family PPOX class F420-dependent oxidoreductase</fullName>
    </submittedName>
</protein>
<sequence>MRLSTDQARARFAASRVARLATADAAGRPHLVPLVFATGLDGDADTIVTAVDRKPKTTRALKRLANIAENPRVCLLADGYHEDWDRLWWSRADGEAEVVRSGPLRAAALRLLARRYRPYVDDPPDGPVIVVRVTRWSGWSARPPGADVQEGD</sequence>